<feature type="chain" id="PRO_5004082365" evidence="1">
    <location>
        <begin position="19"/>
        <end position="129"/>
    </location>
</feature>
<protein>
    <submittedName>
        <fullName evidence="2">Uncharacterized protein</fullName>
    </submittedName>
</protein>
<organism evidence="2 3">
    <name type="scientific">Cesiribacter andamanensis AMV16</name>
    <dbReference type="NCBI Taxonomy" id="1279009"/>
    <lineage>
        <taxon>Bacteria</taxon>
        <taxon>Pseudomonadati</taxon>
        <taxon>Bacteroidota</taxon>
        <taxon>Cytophagia</taxon>
        <taxon>Cytophagales</taxon>
        <taxon>Cesiribacteraceae</taxon>
        <taxon>Cesiribacter</taxon>
    </lineage>
</organism>
<dbReference type="Proteomes" id="UP000011910">
    <property type="component" value="Unassembled WGS sequence"/>
</dbReference>
<comment type="caution">
    <text evidence="2">The sequence shown here is derived from an EMBL/GenBank/DDBJ whole genome shotgun (WGS) entry which is preliminary data.</text>
</comment>
<accession>M7NRB2</accession>
<gene>
    <name evidence="2" type="ORF">ADICEAN_03812</name>
</gene>
<proteinExistence type="predicted"/>
<evidence type="ECO:0000313" key="3">
    <source>
        <dbReference type="Proteomes" id="UP000011910"/>
    </source>
</evidence>
<name>M7NRB2_9BACT</name>
<evidence type="ECO:0000313" key="2">
    <source>
        <dbReference type="EMBL" id="EMR01064.1"/>
    </source>
</evidence>
<reference evidence="2 3" key="1">
    <citation type="journal article" date="2013" name="Genome Announc.">
        <title>Draft Genome Sequence of Cesiribacter andamanensis Strain AMV16T, Isolated from a Soil Sample from a Mud Volcano in the Andaman Islands, India.</title>
        <authorList>
            <person name="Shivaji S."/>
            <person name="Ara S."/>
            <person name="Begum Z."/>
            <person name="Srinivas T.N."/>
            <person name="Singh A."/>
            <person name="Kumar Pinnaka A."/>
        </authorList>
    </citation>
    <scope>NUCLEOTIDE SEQUENCE [LARGE SCALE GENOMIC DNA]</scope>
    <source>
        <strain evidence="2 3">AMV16</strain>
    </source>
</reference>
<sequence length="129" mass="14116">MRAGYLVLKINLLLVLMAATGSCSHYRMNPTTPHVYPAREKGCALTYLTKAPEDGKRYVVLGECTGKGMKGIVNNEFEAAHKQVEACACKHGGNAIILTNSYVQGGRDQYGNYLQYNGAVKALVIYIQE</sequence>
<dbReference type="EMBL" id="AODQ01000150">
    <property type="protein sequence ID" value="EMR01064.1"/>
    <property type="molecule type" value="Genomic_DNA"/>
</dbReference>
<dbReference type="PROSITE" id="PS51257">
    <property type="entry name" value="PROKAR_LIPOPROTEIN"/>
    <property type="match status" value="1"/>
</dbReference>
<keyword evidence="3" id="KW-1185">Reference proteome</keyword>
<feature type="signal peptide" evidence="1">
    <location>
        <begin position="1"/>
        <end position="18"/>
    </location>
</feature>
<dbReference type="AlphaFoldDB" id="M7NRB2"/>
<keyword evidence="1" id="KW-0732">Signal</keyword>
<dbReference type="STRING" id="1279009.ADICEAN_03812"/>
<evidence type="ECO:0000256" key="1">
    <source>
        <dbReference type="SAM" id="SignalP"/>
    </source>
</evidence>